<dbReference type="PANTHER" id="PTHR10504">
    <property type="entry name" value="BACTERICIDAL PERMEABILITY-INCREASING BPI PROTEIN-RELATED"/>
    <property type="match status" value="1"/>
</dbReference>
<dbReference type="EMBL" id="KZ269981">
    <property type="protein sequence ID" value="OZC11204.1"/>
    <property type="molecule type" value="Genomic_DNA"/>
</dbReference>
<dbReference type="PANTHER" id="PTHR10504:SF133">
    <property type="entry name" value="LIPID-BINDING SERUM GLYCOPROTEIN C-TERMINAL DOMAIN-CONTAINING PROTEIN"/>
    <property type="match status" value="1"/>
</dbReference>
<evidence type="ECO:0008006" key="3">
    <source>
        <dbReference type="Google" id="ProtNLM"/>
    </source>
</evidence>
<accession>A0A238C1E7</accession>
<dbReference type="OrthoDB" id="5877603at2759"/>
<reference evidence="1 2" key="1">
    <citation type="submission" date="2015-12" db="EMBL/GenBank/DDBJ databases">
        <title>Draft genome of the nematode, Onchocerca flexuosa.</title>
        <authorList>
            <person name="Mitreva M."/>
        </authorList>
    </citation>
    <scope>NUCLEOTIDE SEQUENCE [LARGE SCALE GENOMIC DNA]</scope>
    <source>
        <strain evidence="1">Red Deer</strain>
    </source>
</reference>
<evidence type="ECO:0000313" key="2">
    <source>
        <dbReference type="Proteomes" id="UP000242913"/>
    </source>
</evidence>
<name>A0A238C1E7_9BILA</name>
<keyword evidence="2" id="KW-1185">Reference proteome</keyword>
<dbReference type="InterPro" id="IPR017943">
    <property type="entry name" value="Bactericidal_perm-incr_a/b_dom"/>
</dbReference>
<organism evidence="1 2">
    <name type="scientific">Onchocerca flexuosa</name>
    <dbReference type="NCBI Taxonomy" id="387005"/>
    <lineage>
        <taxon>Eukaryota</taxon>
        <taxon>Metazoa</taxon>
        <taxon>Ecdysozoa</taxon>
        <taxon>Nematoda</taxon>
        <taxon>Chromadorea</taxon>
        <taxon>Rhabditida</taxon>
        <taxon>Spirurina</taxon>
        <taxon>Spiruromorpha</taxon>
        <taxon>Filarioidea</taxon>
        <taxon>Onchocercidae</taxon>
        <taxon>Onchocerca</taxon>
    </lineage>
</organism>
<evidence type="ECO:0000313" key="1">
    <source>
        <dbReference type="EMBL" id="OZC11204.1"/>
    </source>
</evidence>
<gene>
    <name evidence="1" type="ORF">X798_01620</name>
</gene>
<dbReference type="SUPFAM" id="SSF55394">
    <property type="entry name" value="Bactericidal permeability-increasing protein, BPI"/>
    <property type="match status" value="1"/>
</dbReference>
<dbReference type="AlphaFoldDB" id="A0A238C1E7"/>
<dbReference type="Gene3D" id="3.15.20.10">
    <property type="entry name" value="Bactericidal permeability-increasing protein, domain 2"/>
    <property type="match status" value="1"/>
</dbReference>
<dbReference type="Proteomes" id="UP000242913">
    <property type="component" value="Unassembled WGS sequence"/>
</dbReference>
<dbReference type="InterPro" id="IPR032942">
    <property type="entry name" value="BPI/LBP/Plunc"/>
</dbReference>
<dbReference type="GO" id="GO:0008289">
    <property type="term" value="F:lipid binding"/>
    <property type="evidence" value="ECO:0007669"/>
    <property type="project" value="InterPro"/>
</dbReference>
<dbReference type="GO" id="GO:0005615">
    <property type="term" value="C:extracellular space"/>
    <property type="evidence" value="ECO:0007669"/>
    <property type="project" value="TreeGrafter"/>
</dbReference>
<protein>
    <recommendedName>
        <fullName evidence="3">LBP / BPI / CETP family protein</fullName>
    </recommendedName>
</protein>
<proteinExistence type="predicted"/>
<sequence>MPSLSYIRIIIGSPSTFYFLLLILPSCTVGLTLEYEPDFALTTRKNYETINPEGEKAIQQNTEGFQSKSVIDLFTKLGSESNVKFDNDLKQNAGMLELKRMFQKELENKELPEFSRTLMKLNVSILTPRIRNIILPRFSYKIQSNNTMEVILHGGSAQLLSSYRAVYRTVREGHLEANLSSFVINLKLKIATTFAGKLLLEDIVCGAEIRSIDIKLTPKLHELVDQGLRIELDETVSVVICEALEAFTNKFEERLNKLIRSPVVEIKINDTVTHLLIDTTINNDITLTEDYFDFSLLGTPAIKKLESGVHLMKSPNDKVKMVYLYISESVLNIFLKQLSTFGDTALQLHADPEFQKMLRLKCPDDEECMGDLLQDTELYVPDSGQMIIKIRSPLVASIRDNFALIDLHLTSFVTYKQEDMDVKVLEFEWLATVHVSNEYLNEHLVEKYEPMQNINTSLQVVNLVINNTTPYVEMISNYGEHLLRLISLRKKLLEKLLTEQCSLTKTTSTLYKAIYYTASFRNGTLVIGTDLKWSPDLFHQFSI</sequence>
<dbReference type="Gene3D" id="3.15.10.10">
    <property type="entry name" value="Bactericidal permeability-increasing protein, domain 1"/>
    <property type="match status" value="1"/>
</dbReference>